<sequence>MPTAFKLVVFHTASDLSGKTAEELLGDQNETLQVIIQHRSSNAHDDQTFRTLEETGAAFHVINEGIIGVFKLSLGAEDKGPTHLRAQISRMGTIRQVCSLSSAYPWSIPLKTLPEVSYWTVIRGRDGEMFIRPGKDVEELILSSLESDADKNLVLASKDDLALYMLERLQSLLDGTANTTSPSDSSNRHRIRRLLVRLCLDSGILPPSLLLTGIKCEDTDPVGMGGYADIFRGTYEGGRVALKRLRVFLSVVGSQHLFLREALVWRHLRHPHILPFLGIDQVTFKSQLCMVLPWMQYGDINQCMKALQDGGDEIPYLRWVTEIGQGMAYLHNEHVVHADLRGANILIDETLGVRLSDFGLSKFADSTTASRGSHAGGALRWMSPEILIDGNEPDYASDVYAFGCVCLEVYSQSRPFPALNDAQVIVRIMRKERPPRIKMKSGEDIPDDLWHLITNCWSSEVTLRPGMNELVTSLLSLSAQGSKPDAEMVDQSQPTFSETLDPAVVSLVQNAYGSTLYQQLILAARGDLSDKLMCSMQDTLDQYSRQDVTIRPPYFQFLRSLLLKLASKSRALPSSLLIPGVHDLHAHGSTGISDIYIATYEGRKVALKRVRNSQSPHESNLFDALCRETLIWRQLKHPNILPFIGTCNIQLNFEPRLCLVSPWAEKGNVTTYFWELCDQLIPDEKKVAYLRQWILDVAMALEYIHKEHIVHADVRVGNVFVDDHMRAQLAHFNVSFFAEESQFTTLGGQKQYGSEWIRWMAPELRDRASEPTYATDVYSFGCLCIEMFIGDEIYSLHWDNDPSMAPFDRRPPRPTGKNDSVAMPDDLWELAERCWVGPVERLTMSDVVATLLRNQ</sequence>
<evidence type="ECO:0000256" key="4">
    <source>
        <dbReference type="ARBA" id="ARBA00022840"/>
    </source>
</evidence>
<dbReference type="Pfam" id="PF07714">
    <property type="entry name" value="PK_Tyr_Ser-Thr"/>
    <property type="match status" value="2"/>
</dbReference>
<dbReference type="PROSITE" id="PS00107">
    <property type="entry name" value="PROTEIN_KINASE_ATP"/>
    <property type="match status" value="1"/>
</dbReference>
<dbReference type="InterPro" id="IPR008266">
    <property type="entry name" value="Tyr_kinase_AS"/>
</dbReference>
<evidence type="ECO:0000313" key="7">
    <source>
        <dbReference type="EMBL" id="KAH8080681.1"/>
    </source>
</evidence>
<keyword evidence="2 5" id="KW-0547">Nucleotide-binding</keyword>
<dbReference type="InterPro" id="IPR017441">
    <property type="entry name" value="Protein_kinase_ATP_BS"/>
</dbReference>
<protein>
    <submittedName>
        <fullName evidence="7">Kinase-like domain-containing protein</fullName>
    </submittedName>
</protein>
<keyword evidence="3 7" id="KW-0418">Kinase</keyword>
<evidence type="ECO:0000256" key="5">
    <source>
        <dbReference type="PROSITE-ProRule" id="PRU10141"/>
    </source>
</evidence>
<evidence type="ECO:0000256" key="1">
    <source>
        <dbReference type="ARBA" id="ARBA00022679"/>
    </source>
</evidence>
<evidence type="ECO:0000313" key="8">
    <source>
        <dbReference type="Proteomes" id="UP000813824"/>
    </source>
</evidence>
<dbReference type="Proteomes" id="UP000813824">
    <property type="component" value="Unassembled WGS sequence"/>
</dbReference>
<dbReference type="OrthoDB" id="4062651at2759"/>
<dbReference type="Gene3D" id="1.10.510.10">
    <property type="entry name" value="Transferase(Phosphotransferase) domain 1"/>
    <property type="match status" value="2"/>
</dbReference>
<dbReference type="PROSITE" id="PS50011">
    <property type="entry name" value="PROTEIN_KINASE_DOM"/>
    <property type="match status" value="2"/>
</dbReference>
<keyword evidence="8" id="KW-1185">Reference proteome</keyword>
<dbReference type="PROSITE" id="PS00109">
    <property type="entry name" value="PROTEIN_KINASE_TYR"/>
    <property type="match status" value="2"/>
</dbReference>
<proteinExistence type="predicted"/>
<dbReference type="InterPro" id="IPR001245">
    <property type="entry name" value="Ser-Thr/Tyr_kinase_cat_dom"/>
</dbReference>
<dbReference type="PANTHER" id="PTHR44329">
    <property type="entry name" value="SERINE/THREONINE-PROTEIN KINASE TNNI3K-RELATED"/>
    <property type="match status" value="1"/>
</dbReference>
<feature type="binding site" evidence="5">
    <location>
        <position position="243"/>
    </location>
    <ligand>
        <name>ATP</name>
        <dbReference type="ChEBI" id="CHEBI:30616"/>
    </ligand>
</feature>
<dbReference type="GO" id="GO:0005524">
    <property type="term" value="F:ATP binding"/>
    <property type="evidence" value="ECO:0007669"/>
    <property type="project" value="UniProtKB-UniRule"/>
</dbReference>
<dbReference type="GO" id="GO:0004674">
    <property type="term" value="F:protein serine/threonine kinase activity"/>
    <property type="evidence" value="ECO:0007669"/>
    <property type="project" value="TreeGrafter"/>
</dbReference>
<comment type="caution">
    <text evidence="7">The sequence shown here is derived from an EMBL/GenBank/DDBJ whole genome shotgun (WGS) entry which is preliminary data.</text>
</comment>
<keyword evidence="1" id="KW-0808">Transferase</keyword>
<organism evidence="7 8">
    <name type="scientific">Cristinia sonorae</name>
    <dbReference type="NCBI Taxonomy" id="1940300"/>
    <lineage>
        <taxon>Eukaryota</taxon>
        <taxon>Fungi</taxon>
        <taxon>Dikarya</taxon>
        <taxon>Basidiomycota</taxon>
        <taxon>Agaricomycotina</taxon>
        <taxon>Agaricomycetes</taxon>
        <taxon>Agaricomycetidae</taxon>
        <taxon>Agaricales</taxon>
        <taxon>Pleurotineae</taxon>
        <taxon>Stephanosporaceae</taxon>
        <taxon>Cristinia</taxon>
    </lineage>
</organism>
<gene>
    <name evidence="7" type="ORF">BXZ70DRAFT_1012439</name>
</gene>
<dbReference type="InterPro" id="IPR000719">
    <property type="entry name" value="Prot_kinase_dom"/>
</dbReference>
<feature type="domain" description="Protein kinase" evidence="6">
    <location>
        <begin position="581"/>
        <end position="855"/>
    </location>
</feature>
<evidence type="ECO:0000256" key="2">
    <source>
        <dbReference type="ARBA" id="ARBA00022741"/>
    </source>
</evidence>
<dbReference type="InterPro" id="IPR011009">
    <property type="entry name" value="Kinase-like_dom_sf"/>
</dbReference>
<evidence type="ECO:0000259" key="6">
    <source>
        <dbReference type="PROSITE" id="PS50011"/>
    </source>
</evidence>
<dbReference type="EMBL" id="JAEVFJ010000053">
    <property type="protein sequence ID" value="KAH8080681.1"/>
    <property type="molecule type" value="Genomic_DNA"/>
</dbReference>
<feature type="domain" description="Protein kinase" evidence="6">
    <location>
        <begin position="216"/>
        <end position="477"/>
    </location>
</feature>
<accession>A0A8K0UEC7</accession>
<name>A0A8K0UEC7_9AGAR</name>
<keyword evidence="4 5" id="KW-0067">ATP-binding</keyword>
<dbReference type="InterPro" id="IPR051681">
    <property type="entry name" value="Ser/Thr_Kinases-Pseudokinases"/>
</dbReference>
<evidence type="ECO:0000256" key="3">
    <source>
        <dbReference type="ARBA" id="ARBA00022777"/>
    </source>
</evidence>
<dbReference type="PANTHER" id="PTHR44329:SF288">
    <property type="entry name" value="MITOGEN-ACTIVATED PROTEIN KINASE KINASE KINASE 20"/>
    <property type="match status" value="1"/>
</dbReference>
<dbReference type="SUPFAM" id="SSF56112">
    <property type="entry name" value="Protein kinase-like (PK-like)"/>
    <property type="match status" value="2"/>
</dbReference>
<dbReference type="AlphaFoldDB" id="A0A8K0UEC7"/>
<reference evidence="7" key="1">
    <citation type="journal article" date="2021" name="New Phytol.">
        <title>Evolutionary innovations through gain and loss of genes in the ectomycorrhizal Boletales.</title>
        <authorList>
            <person name="Wu G."/>
            <person name="Miyauchi S."/>
            <person name="Morin E."/>
            <person name="Kuo A."/>
            <person name="Drula E."/>
            <person name="Varga T."/>
            <person name="Kohler A."/>
            <person name="Feng B."/>
            <person name="Cao Y."/>
            <person name="Lipzen A."/>
            <person name="Daum C."/>
            <person name="Hundley H."/>
            <person name="Pangilinan J."/>
            <person name="Johnson J."/>
            <person name="Barry K."/>
            <person name="LaButti K."/>
            <person name="Ng V."/>
            <person name="Ahrendt S."/>
            <person name="Min B."/>
            <person name="Choi I.G."/>
            <person name="Park H."/>
            <person name="Plett J.M."/>
            <person name="Magnuson J."/>
            <person name="Spatafora J.W."/>
            <person name="Nagy L.G."/>
            <person name="Henrissat B."/>
            <person name="Grigoriev I.V."/>
            <person name="Yang Z.L."/>
            <person name="Xu J."/>
            <person name="Martin F.M."/>
        </authorList>
    </citation>
    <scope>NUCLEOTIDE SEQUENCE</scope>
    <source>
        <strain evidence="7">KKN 215</strain>
    </source>
</reference>